<dbReference type="Proteomes" id="UP000515908">
    <property type="component" value="Chromosome 09"/>
</dbReference>
<organism evidence="2 3">
    <name type="scientific">Angomonas deanei</name>
    <dbReference type="NCBI Taxonomy" id="59799"/>
    <lineage>
        <taxon>Eukaryota</taxon>
        <taxon>Discoba</taxon>
        <taxon>Euglenozoa</taxon>
        <taxon>Kinetoplastea</taxon>
        <taxon>Metakinetoplastina</taxon>
        <taxon>Trypanosomatida</taxon>
        <taxon>Trypanosomatidae</taxon>
        <taxon>Strigomonadinae</taxon>
        <taxon>Angomonas</taxon>
    </lineage>
</organism>
<evidence type="ECO:0000313" key="3">
    <source>
        <dbReference type="Proteomes" id="UP000515908"/>
    </source>
</evidence>
<dbReference type="AlphaFoldDB" id="A0A7G2CCM2"/>
<accession>A0A7G2CCM2</accession>
<sequence length="117" mass="12752">MYDPRLSYDMCHLSYGPGFALLVVAAVLNVVLIVLPPVMHCKLHAKGDEERELIFVAVDDENGEMRPVPFDPTETYPEAEIVVNPTTGAPHEALSGLPPANYGILLQSAPSVQHTSR</sequence>
<gene>
    <name evidence="2" type="ORF">ADEAN_000504600</name>
</gene>
<evidence type="ECO:0000256" key="1">
    <source>
        <dbReference type="SAM" id="Phobius"/>
    </source>
</evidence>
<keyword evidence="1" id="KW-1133">Transmembrane helix</keyword>
<keyword evidence="1" id="KW-0472">Membrane</keyword>
<dbReference type="EMBL" id="LR877153">
    <property type="protein sequence ID" value="CAD2217568.1"/>
    <property type="molecule type" value="Genomic_DNA"/>
</dbReference>
<name>A0A7G2CCM2_9TRYP</name>
<dbReference type="VEuPathDB" id="TriTrypDB:ADEAN_000504600"/>
<protein>
    <submittedName>
        <fullName evidence="2">Uncharacterized protein</fullName>
    </submittedName>
</protein>
<keyword evidence="1" id="KW-0812">Transmembrane</keyword>
<proteinExistence type="predicted"/>
<keyword evidence="3" id="KW-1185">Reference proteome</keyword>
<reference evidence="2 3" key="1">
    <citation type="submission" date="2020-08" db="EMBL/GenBank/DDBJ databases">
        <authorList>
            <person name="Newling K."/>
            <person name="Davey J."/>
            <person name="Forrester S."/>
        </authorList>
    </citation>
    <scope>NUCLEOTIDE SEQUENCE [LARGE SCALE GENOMIC DNA]</scope>
    <source>
        <strain evidence="3">Crithidia deanei Carvalho (ATCC PRA-265)</strain>
    </source>
</reference>
<feature type="transmembrane region" description="Helical" evidence="1">
    <location>
        <begin position="12"/>
        <end position="35"/>
    </location>
</feature>
<evidence type="ECO:0000313" key="2">
    <source>
        <dbReference type="EMBL" id="CAD2217568.1"/>
    </source>
</evidence>